<dbReference type="EMBL" id="GL531877">
    <property type="protein sequence ID" value="EFQ96509.1"/>
    <property type="molecule type" value="Genomic_DNA"/>
</dbReference>
<proteinExistence type="predicted"/>
<dbReference type="HOGENOM" id="CLU_2005064_0_0_1"/>
<organism evidence="2">
    <name type="scientific">Pyrenophora teres f. teres (strain 0-1)</name>
    <name type="common">Barley net blotch fungus</name>
    <name type="synonym">Drechslera teres f. teres</name>
    <dbReference type="NCBI Taxonomy" id="861557"/>
    <lineage>
        <taxon>Eukaryota</taxon>
        <taxon>Fungi</taxon>
        <taxon>Dikarya</taxon>
        <taxon>Ascomycota</taxon>
        <taxon>Pezizomycotina</taxon>
        <taxon>Dothideomycetes</taxon>
        <taxon>Pleosporomycetidae</taxon>
        <taxon>Pleosporales</taxon>
        <taxon>Pleosporineae</taxon>
        <taxon>Pleosporaceae</taxon>
        <taxon>Pyrenophora</taxon>
    </lineage>
</organism>
<dbReference type="KEGG" id="pte:PTT_00727"/>
<sequence length="124" mass="14796">MTPLNDLPQTINPNFWFPLAFPVVYFRHRYSLQRTKNISPKLPQTDTPFPHIILTAHLHNNIHIQRYPTHLHHQWQNTDPQILNPYASLKIEHQDDFLDTRIPNFQRESNGHAVRTDVRDIFTQ</sequence>
<accession>E3RCN3</accession>
<gene>
    <name evidence="1" type="ORF">PTT_00727</name>
</gene>
<name>E3RCN3_PYRTT</name>
<reference evidence="1 2" key="1">
    <citation type="journal article" date="2010" name="Genome Biol.">
        <title>A first genome assembly of the barley fungal pathogen Pyrenophora teres f. teres.</title>
        <authorList>
            <person name="Ellwood S.R."/>
            <person name="Liu Z."/>
            <person name="Syme R.A."/>
            <person name="Lai Z."/>
            <person name="Hane J.K."/>
            <person name="Keiper F."/>
            <person name="Moffat C.S."/>
            <person name="Oliver R.P."/>
            <person name="Friesen T.L."/>
        </authorList>
    </citation>
    <scope>NUCLEOTIDE SEQUENCE [LARGE SCALE GENOMIC DNA]</scope>
    <source>
        <strain evidence="1 2">0-1</strain>
    </source>
</reference>
<protein>
    <submittedName>
        <fullName evidence="1">Uncharacterized protein</fullName>
    </submittedName>
</protein>
<evidence type="ECO:0000313" key="2">
    <source>
        <dbReference type="Proteomes" id="UP000001067"/>
    </source>
</evidence>
<evidence type="ECO:0000313" key="1">
    <source>
        <dbReference type="EMBL" id="EFQ96509.1"/>
    </source>
</evidence>
<dbReference type="AlphaFoldDB" id="E3RCN3"/>
<keyword evidence="2" id="KW-1185">Reference proteome</keyword>
<dbReference type="Proteomes" id="UP000001067">
    <property type="component" value="Unassembled WGS sequence"/>
</dbReference>